<dbReference type="Proteomes" id="UP001180489">
    <property type="component" value="Unassembled WGS sequence"/>
</dbReference>
<gene>
    <name evidence="2" type="ORF">RM863_38880</name>
</gene>
<protein>
    <submittedName>
        <fullName evidence="2">Uncharacterized protein</fullName>
    </submittedName>
</protein>
<feature type="transmembrane region" description="Helical" evidence="1">
    <location>
        <begin position="37"/>
        <end position="64"/>
    </location>
</feature>
<keyword evidence="3" id="KW-1185">Reference proteome</keyword>
<sequence>PFNRLRADYRLSVSKSICHSSDKAKYSINQSKSAKRLAIMAVIAIGLSVATAKGVLVCCIVKAISNVGTV</sequence>
<name>A0ABU2UZ78_9ACTN</name>
<reference evidence="2" key="1">
    <citation type="submission" date="2024-05" db="EMBL/GenBank/DDBJ databases">
        <title>30 novel species of actinomycetes from the DSMZ collection.</title>
        <authorList>
            <person name="Nouioui I."/>
        </authorList>
    </citation>
    <scope>NUCLEOTIDE SEQUENCE</scope>
    <source>
        <strain evidence="2">DSM 41014</strain>
    </source>
</reference>
<dbReference type="EMBL" id="JAVRFF010000113">
    <property type="protein sequence ID" value="MDT0478092.1"/>
    <property type="molecule type" value="Genomic_DNA"/>
</dbReference>
<dbReference type="RefSeq" id="WP_311638047.1">
    <property type="nucleotide sequence ID" value="NZ_JAVRFF010000113.1"/>
</dbReference>
<keyword evidence="1" id="KW-0472">Membrane</keyword>
<organism evidence="2 3">
    <name type="scientific">Streptomyces hintoniae</name>
    <dbReference type="NCBI Taxonomy" id="3075521"/>
    <lineage>
        <taxon>Bacteria</taxon>
        <taxon>Bacillati</taxon>
        <taxon>Actinomycetota</taxon>
        <taxon>Actinomycetes</taxon>
        <taxon>Kitasatosporales</taxon>
        <taxon>Streptomycetaceae</taxon>
        <taxon>Streptomyces</taxon>
    </lineage>
</organism>
<evidence type="ECO:0000256" key="1">
    <source>
        <dbReference type="SAM" id="Phobius"/>
    </source>
</evidence>
<keyword evidence="1" id="KW-0812">Transmembrane</keyword>
<feature type="non-terminal residue" evidence="2">
    <location>
        <position position="1"/>
    </location>
</feature>
<accession>A0ABU2UZ78</accession>
<keyword evidence="1" id="KW-1133">Transmembrane helix</keyword>
<proteinExistence type="predicted"/>
<comment type="caution">
    <text evidence="2">The sequence shown here is derived from an EMBL/GenBank/DDBJ whole genome shotgun (WGS) entry which is preliminary data.</text>
</comment>
<evidence type="ECO:0000313" key="3">
    <source>
        <dbReference type="Proteomes" id="UP001180489"/>
    </source>
</evidence>
<evidence type="ECO:0000313" key="2">
    <source>
        <dbReference type="EMBL" id="MDT0478092.1"/>
    </source>
</evidence>